<feature type="region of interest" description="Disordered" evidence="1">
    <location>
        <begin position="669"/>
        <end position="692"/>
    </location>
</feature>
<reference evidence="2 3" key="1">
    <citation type="journal article" date="2016" name="Mol. Biol. Evol.">
        <title>Comparative Genomics of Early-Diverging Mushroom-Forming Fungi Provides Insights into the Origins of Lignocellulose Decay Capabilities.</title>
        <authorList>
            <person name="Nagy L.G."/>
            <person name="Riley R."/>
            <person name="Tritt A."/>
            <person name="Adam C."/>
            <person name="Daum C."/>
            <person name="Floudas D."/>
            <person name="Sun H."/>
            <person name="Yadav J.S."/>
            <person name="Pangilinan J."/>
            <person name="Larsson K.H."/>
            <person name="Matsuura K."/>
            <person name="Barry K."/>
            <person name="Labutti K."/>
            <person name="Kuo R."/>
            <person name="Ohm R.A."/>
            <person name="Bhattacharya S.S."/>
            <person name="Shirouzu T."/>
            <person name="Yoshinaga Y."/>
            <person name="Martin F.M."/>
            <person name="Grigoriev I.V."/>
            <person name="Hibbett D.S."/>
        </authorList>
    </citation>
    <scope>NUCLEOTIDE SEQUENCE [LARGE SCALE GENOMIC DNA]</scope>
    <source>
        <strain evidence="2 3">TUFC12733</strain>
    </source>
</reference>
<dbReference type="AlphaFoldDB" id="A0A167N1K9"/>
<dbReference type="Proteomes" id="UP000076738">
    <property type="component" value="Unassembled WGS sequence"/>
</dbReference>
<accession>A0A167N1K9</accession>
<evidence type="ECO:0000313" key="3">
    <source>
        <dbReference type="Proteomes" id="UP000076738"/>
    </source>
</evidence>
<keyword evidence="3" id="KW-1185">Reference proteome</keyword>
<evidence type="ECO:0000256" key="1">
    <source>
        <dbReference type="SAM" id="MobiDB-lite"/>
    </source>
</evidence>
<feature type="compositionally biased region" description="Polar residues" evidence="1">
    <location>
        <begin position="404"/>
        <end position="413"/>
    </location>
</feature>
<feature type="compositionally biased region" description="Low complexity" evidence="1">
    <location>
        <begin position="573"/>
        <end position="586"/>
    </location>
</feature>
<dbReference type="EMBL" id="KV417280">
    <property type="protein sequence ID" value="KZO97248.1"/>
    <property type="molecule type" value="Genomic_DNA"/>
</dbReference>
<organism evidence="2 3">
    <name type="scientific">Calocera viscosa (strain TUFC12733)</name>
    <dbReference type="NCBI Taxonomy" id="1330018"/>
    <lineage>
        <taxon>Eukaryota</taxon>
        <taxon>Fungi</taxon>
        <taxon>Dikarya</taxon>
        <taxon>Basidiomycota</taxon>
        <taxon>Agaricomycotina</taxon>
        <taxon>Dacrymycetes</taxon>
        <taxon>Dacrymycetales</taxon>
        <taxon>Dacrymycetaceae</taxon>
        <taxon>Calocera</taxon>
    </lineage>
</organism>
<feature type="region of interest" description="Disordered" evidence="1">
    <location>
        <begin position="567"/>
        <end position="586"/>
    </location>
</feature>
<gene>
    <name evidence="2" type="ORF">CALVIDRAFT_526800</name>
</gene>
<evidence type="ECO:0000313" key="2">
    <source>
        <dbReference type="EMBL" id="KZO97248.1"/>
    </source>
</evidence>
<name>A0A167N1K9_CALVF</name>
<proteinExistence type="predicted"/>
<sequence length="692" mass="77391">MVFATAGTGHRNPARRGQHAFGILQTSFGEKQLDDDMPMSESMKLVLDQIAEAEKVHAKDPTWKPHASVEQRLARPAAPTLDFEPTVISARRDQYRGGLLSVEGIELVRFEVISRTPAQAAQDQVWLDAFRRELDGRTAPSAEFAMHHAFHEGELHARGPADWTVFAQHFNLNFPHRPYCEGPPVDPLSAKVHWVLLLQEAFSRVKGTTGITTSDMWAKTPSIVHPRWVAHLKRFWEHILQVIRARLKTAPDHNLRLRYHDLDSLWCAKFEWEMFKIPLEFREAEQLWLLAQCKTRDALGIANRIDSAFLGNYQFSEQNRPWTRNFVGVLEDSLPADRRKEFFRAGVPVLRAHTGDSPYDECLTDAWVQAEVASLLAAASTPAAAKALHVDQVRHSAARDGRQQKNAARPSSAQRKRIKKLQAQQASSSADTEVGQAVLQARGKQRQSVRDVQTLYGPSAAFPKLRKPGGDYANEPREAEWQHYPGYFPGAEVLHIPVKLGHGTTSESMMAHRPPAELQPSPYRLENPLFSSRIAEPFRSYALEQAPGASQGPAPAMPHKDKAVDPYTWREPAAPNSASSSAGASMVRPRPVASLPCVSLSSPVLYMPLRPRPATPPLAVEQPASKVPAVEEIAMGEPEVLPSVVPEVKKPRMSMKMYKERRAAKLAALEQEQRAQREKRARADTEADLRHK</sequence>
<protein>
    <submittedName>
        <fullName evidence="2">Uncharacterized protein</fullName>
    </submittedName>
</protein>
<dbReference type="OrthoDB" id="3407914at2759"/>
<feature type="region of interest" description="Disordered" evidence="1">
    <location>
        <begin position="395"/>
        <end position="415"/>
    </location>
</feature>
<dbReference type="STRING" id="1330018.A0A167N1K9"/>
<feature type="compositionally biased region" description="Basic and acidic residues" evidence="1">
    <location>
        <begin position="671"/>
        <end position="692"/>
    </location>
</feature>